<dbReference type="InterPro" id="IPR036394">
    <property type="entry name" value="Ribosomal_uL22_sf"/>
</dbReference>
<organism evidence="11">
    <name type="scientific">Isoetes flaccida var. chapmanii</name>
    <dbReference type="NCBI Taxonomy" id="1930680"/>
    <lineage>
        <taxon>Eukaryota</taxon>
        <taxon>Viridiplantae</taxon>
        <taxon>Streptophyta</taxon>
        <taxon>Embryophyta</taxon>
        <taxon>Tracheophyta</taxon>
        <taxon>Lycopodiopsida</taxon>
        <taxon>Isoetales</taxon>
        <taxon>Isoetaceae</taxon>
        <taxon>Isoetes</taxon>
    </lineage>
</organism>
<comment type="function">
    <text evidence="8 10">This protein binds specifically to 23S rRNA.</text>
</comment>
<dbReference type="PROSITE" id="PS00464">
    <property type="entry name" value="RIBOSOMAL_L22"/>
    <property type="match status" value="1"/>
</dbReference>
<evidence type="ECO:0000256" key="6">
    <source>
        <dbReference type="ARBA" id="ARBA00023274"/>
    </source>
</evidence>
<keyword evidence="2 11" id="KW-0934">Plastid</keyword>
<dbReference type="InterPro" id="IPR018260">
    <property type="entry name" value="Ribosomal_uL22_CS"/>
</dbReference>
<evidence type="ECO:0000256" key="4">
    <source>
        <dbReference type="ARBA" id="ARBA00022884"/>
    </source>
</evidence>
<comment type="similarity">
    <text evidence="1 8 9">Belongs to the universal ribosomal protein uL22 family.</text>
</comment>
<keyword evidence="3 8" id="KW-0699">rRNA-binding</keyword>
<evidence type="ECO:0000256" key="3">
    <source>
        <dbReference type="ARBA" id="ARBA00022730"/>
    </source>
</evidence>
<comment type="subunit">
    <text evidence="8">Part of the 50S ribosomal subunit.</text>
</comment>
<dbReference type="NCBIfam" id="TIGR01044">
    <property type="entry name" value="rplV_bact"/>
    <property type="match status" value="1"/>
</dbReference>
<comment type="subcellular location">
    <subcellularLocation>
        <location evidence="8 10">Plastid</location>
        <location evidence="8 10">Chloroplast</location>
    </subcellularLocation>
</comment>
<sequence length="119" mass="13279">MRTNSSDSEVRALAKHIRMSAHKARRVVNQIRGRSYEQALMILEFMPYRACYPILQLISSAATNASQILGLSKANLFVGEARVDEGASLKRFQPRAQGRAYPIHKPTCHITIVVKGKSV</sequence>
<accession>A0A2S1JZ67</accession>
<dbReference type="InterPro" id="IPR001063">
    <property type="entry name" value="Ribosomal_uL22"/>
</dbReference>
<dbReference type="SUPFAM" id="SSF54843">
    <property type="entry name" value="Ribosomal protein L22"/>
    <property type="match status" value="1"/>
</dbReference>
<comment type="function">
    <text evidence="8 10">The globular domain of the protein is located near the polypeptide exit tunnel on the outside of the subunit, while an extended beta-hairpin is found that lines the wall of the exit tunnel in the center of the 70S ribosome.</text>
</comment>
<evidence type="ECO:0000313" key="11">
    <source>
        <dbReference type="EMBL" id="AWF83703.1"/>
    </source>
</evidence>
<dbReference type="GO" id="GO:0009507">
    <property type="term" value="C:chloroplast"/>
    <property type="evidence" value="ECO:0007669"/>
    <property type="project" value="UniProtKB-SubCell"/>
</dbReference>
<evidence type="ECO:0000256" key="9">
    <source>
        <dbReference type="RuleBase" id="RU004005"/>
    </source>
</evidence>
<dbReference type="AlphaFoldDB" id="A0A2S1JZ67"/>
<evidence type="ECO:0000256" key="5">
    <source>
        <dbReference type="ARBA" id="ARBA00022980"/>
    </source>
</evidence>
<dbReference type="CDD" id="cd00336">
    <property type="entry name" value="Ribosomal_L22"/>
    <property type="match status" value="1"/>
</dbReference>
<dbReference type="InterPro" id="IPR047867">
    <property type="entry name" value="Ribosomal_uL22_bac/org-type"/>
</dbReference>
<reference evidence="11" key="1">
    <citation type="submission" date="2017-12" db="EMBL/GenBank/DDBJ databases">
        <title>A whole chloroplast genome phylogeny of diploid species of Isoetes (Isoetaceae, Lycopodiophyta) in the southeastern United States.</title>
        <authorList>
            <person name="Schafran P.W."/>
            <person name="Zimmer E.A."/>
            <person name="Taylor W.C."/>
            <person name="Musselman L.J."/>
        </authorList>
    </citation>
    <scope>NUCLEOTIDE SEQUENCE</scope>
</reference>
<dbReference type="GO" id="GO:0006412">
    <property type="term" value="P:translation"/>
    <property type="evidence" value="ECO:0007669"/>
    <property type="project" value="UniProtKB-UniRule"/>
</dbReference>
<dbReference type="PANTHER" id="PTHR13501">
    <property type="entry name" value="CHLOROPLAST 50S RIBOSOMAL PROTEIN L22-RELATED"/>
    <property type="match status" value="1"/>
</dbReference>
<keyword evidence="11" id="KW-0150">Chloroplast</keyword>
<dbReference type="GO" id="GO:0019843">
    <property type="term" value="F:rRNA binding"/>
    <property type="evidence" value="ECO:0007669"/>
    <property type="project" value="UniProtKB-UniRule"/>
</dbReference>
<keyword evidence="4 8" id="KW-0694">RNA-binding</keyword>
<gene>
    <name evidence="8 11" type="primary">rpl22</name>
</gene>
<dbReference type="HAMAP" id="MF_01331_B">
    <property type="entry name" value="Ribosomal_uL22_B"/>
    <property type="match status" value="1"/>
</dbReference>
<evidence type="ECO:0000256" key="2">
    <source>
        <dbReference type="ARBA" id="ARBA00022640"/>
    </source>
</evidence>
<dbReference type="InterPro" id="IPR005727">
    <property type="entry name" value="Ribosomal_uL22_bac/chlpt-type"/>
</dbReference>
<evidence type="ECO:0000256" key="1">
    <source>
        <dbReference type="ARBA" id="ARBA00009451"/>
    </source>
</evidence>
<keyword evidence="6 8" id="KW-0687">Ribonucleoprotein</keyword>
<evidence type="ECO:0000256" key="7">
    <source>
        <dbReference type="ARBA" id="ARBA00035285"/>
    </source>
</evidence>
<evidence type="ECO:0000256" key="8">
    <source>
        <dbReference type="HAMAP-Rule" id="MF_01331"/>
    </source>
</evidence>
<dbReference type="GO" id="GO:0015934">
    <property type="term" value="C:large ribosomal subunit"/>
    <property type="evidence" value="ECO:0007669"/>
    <property type="project" value="InterPro"/>
</dbReference>
<name>A0A2S1JZ67_9TRAC</name>
<proteinExistence type="inferred from homology"/>
<dbReference type="EMBL" id="MG599108">
    <property type="protein sequence ID" value="AWF83703.1"/>
    <property type="molecule type" value="Genomic_DNA"/>
</dbReference>
<geneLocation type="chloroplast" evidence="11"/>
<evidence type="ECO:0000256" key="10">
    <source>
        <dbReference type="RuleBase" id="RU004009"/>
    </source>
</evidence>
<dbReference type="Pfam" id="PF00237">
    <property type="entry name" value="Ribosomal_L22"/>
    <property type="match status" value="1"/>
</dbReference>
<dbReference type="Gene3D" id="3.90.470.10">
    <property type="entry name" value="Ribosomal protein L22/L17"/>
    <property type="match status" value="1"/>
</dbReference>
<keyword evidence="5 8" id="KW-0689">Ribosomal protein</keyword>
<dbReference type="PANTHER" id="PTHR13501:SF10">
    <property type="entry name" value="LARGE RIBOSOMAL SUBUNIT PROTEIN UL22M"/>
    <property type="match status" value="1"/>
</dbReference>
<protein>
    <recommendedName>
        <fullName evidence="7 8">Large ribosomal subunit protein uL22c</fullName>
    </recommendedName>
</protein>
<dbReference type="GO" id="GO:0003735">
    <property type="term" value="F:structural constituent of ribosome"/>
    <property type="evidence" value="ECO:0007669"/>
    <property type="project" value="InterPro"/>
</dbReference>